<dbReference type="NCBIfam" id="TIGR01002">
    <property type="entry name" value="hlyII"/>
    <property type="match status" value="1"/>
</dbReference>
<dbReference type="InterPro" id="IPR003963">
    <property type="entry name" value="Bi-component_toxin_staph"/>
</dbReference>
<dbReference type="PRINTS" id="PR01468">
    <property type="entry name" value="BICOMPNTOXIN"/>
</dbReference>
<dbReference type="Proteomes" id="UP001309448">
    <property type="component" value="Unassembled WGS sequence"/>
</dbReference>
<dbReference type="SUPFAM" id="SSF56959">
    <property type="entry name" value="Leukocidin-like"/>
    <property type="match status" value="1"/>
</dbReference>
<evidence type="ECO:0000313" key="5">
    <source>
        <dbReference type="EMBL" id="MED1569516.1"/>
    </source>
</evidence>
<dbReference type="RefSeq" id="WP_327922030.1">
    <property type="nucleotide sequence ID" value="NZ_JARMDB010000042.1"/>
</dbReference>
<organism evidence="5 6">
    <name type="scientific">Bacillus paramycoides</name>
    <dbReference type="NCBI Taxonomy" id="2026194"/>
    <lineage>
        <taxon>Bacteria</taxon>
        <taxon>Bacillati</taxon>
        <taxon>Bacillota</taxon>
        <taxon>Bacilli</taxon>
        <taxon>Bacillales</taxon>
        <taxon>Bacillaceae</taxon>
        <taxon>Bacillus</taxon>
        <taxon>Bacillus cereus group</taxon>
    </lineage>
</organism>
<keyword evidence="2 3" id="KW-0732">Signal</keyword>
<proteinExistence type="inferred from homology"/>
<dbReference type="Gene3D" id="2.70.240.10">
    <property type="entry name" value="Leukocidin/porin MspA"/>
    <property type="match status" value="1"/>
</dbReference>
<feature type="domain" description="Leukocidin/Hemolysin toxin" evidence="4">
    <location>
        <begin position="66"/>
        <end position="317"/>
    </location>
</feature>
<keyword evidence="6" id="KW-1185">Reference proteome</keyword>
<dbReference type="Pfam" id="PF07968">
    <property type="entry name" value="Leukocidin"/>
    <property type="match status" value="1"/>
</dbReference>
<name>A0ABU6N343_9BACI</name>
<gene>
    <name evidence="5" type="ORF">P4U88_27635</name>
</gene>
<comment type="similarity">
    <text evidence="1">Belongs to the aerolysin family.</text>
</comment>
<evidence type="ECO:0000313" key="6">
    <source>
        <dbReference type="Proteomes" id="UP001309448"/>
    </source>
</evidence>
<feature type="chain" id="PRO_5045726413" evidence="3">
    <location>
        <begin position="39"/>
        <end position="323"/>
    </location>
</feature>
<evidence type="ECO:0000259" key="4">
    <source>
        <dbReference type="Pfam" id="PF07968"/>
    </source>
</evidence>
<dbReference type="InterPro" id="IPR036435">
    <property type="entry name" value="Leukocidin/porin_MspA_sf"/>
</dbReference>
<comment type="caution">
    <text evidence="5">The sequence shown here is derived from an EMBL/GenBank/DDBJ whole genome shotgun (WGS) entry which is preliminary data.</text>
</comment>
<feature type="signal peptide" evidence="3">
    <location>
        <begin position="1"/>
        <end position="38"/>
    </location>
</feature>
<protein>
    <submittedName>
        <fullName evidence="5">Beta-channel forming cytolysin</fullName>
    </submittedName>
</protein>
<reference evidence="5 6" key="1">
    <citation type="submission" date="2023-03" db="EMBL/GenBank/DDBJ databases">
        <title>Bacillus Genome Sequencing.</title>
        <authorList>
            <person name="Dunlap C."/>
        </authorList>
    </citation>
    <scope>NUCLEOTIDE SEQUENCE [LARGE SCALE GENOMIC DNA]</scope>
    <source>
        <strain evidence="5 6">B-615</strain>
    </source>
</reference>
<sequence>MVTKKKSTKKSKKLVQVLALATTVVSGSLAFHSESAYADSIQDIGKGAKVINSIDTTYNANENIKNSIKVSFIDDPNTDKKYAIISTEGSNIGSGFNRVGSDIYGRVGWPSAYKTGLEITSNDSAKFYNVAPQNAIETKKVSSTVSYNIGGSLDVKAGDPSSGVVKPSVGASWSNTVTYDQPDYKTFLENSTDKKVDWKVEFSKFDNRGWGFYTRDSYHAIYGNELFMSSRTAYVNAVDNFISNDEFPSLVRFGFQPSTLAVVTADKNETSTDLSVKHARVQDDYELYSTFVGWSGENRKDVRTNEAIDNYTIDWKNNKIVHK</sequence>
<evidence type="ECO:0000256" key="2">
    <source>
        <dbReference type="ARBA" id="ARBA00022729"/>
    </source>
</evidence>
<evidence type="ECO:0000256" key="3">
    <source>
        <dbReference type="SAM" id="SignalP"/>
    </source>
</evidence>
<evidence type="ECO:0000256" key="1">
    <source>
        <dbReference type="ARBA" id="ARBA00009831"/>
    </source>
</evidence>
<dbReference type="EMBL" id="JARMDB010000042">
    <property type="protein sequence ID" value="MED1569516.1"/>
    <property type="molecule type" value="Genomic_DNA"/>
</dbReference>
<accession>A0ABU6N343</accession>
<dbReference type="InterPro" id="IPR016183">
    <property type="entry name" value="Leukocidin/Hemolysin_toxin"/>
</dbReference>